<feature type="region of interest" description="Disordered" evidence="1">
    <location>
        <begin position="166"/>
        <end position="207"/>
    </location>
</feature>
<feature type="compositionally biased region" description="Polar residues" evidence="1">
    <location>
        <begin position="168"/>
        <end position="177"/>
    </location>
</feature>
<dbReference type="OrthoDB" id="7574474at2"/>
<proteinExistence type="predicted"/>
<evidence type="ECO:0000313" key="2">
    <source>
        <dbReference type="EMBL" id="AKV03159.1"/>
    </source>
</evidence>
<keyword evidence="3" id="KW-1185">Reference proteome</keyword>
<name>A0A0K1QBN3_9BACT</name>
<feature type="compositionally biased region" description="Basic and acidic residues" evidence="1">
    <location>
        <begin position="194"/>
        <end position="207"/>
    </location>
</feature>
<gene>
    <name evidence="2" type="ORF">AKJ09_09822</name>
</gene>
<evidence type="ECO:0000256" key="1">
    <source>
        <dbReference type="SAM" id="MobiDB-lite"/>
    </source>
</evidence>
<accession>A0A0K1QBN3</accession>
<organism evidence="2 3">
    <name type="scientific">Labilithrix luteola</name>
    <dbReference type="NCBI Taxonomy" id="1391654"/>
    <lineage>
        <taxon>Bacteria</taxon>
        <taxon>Pseudomonadati</taxon>
        <taxon>Myxococcota</taxon>
        <taxon>Polyangia</taxon>
        <taxon>Polyangiales</taxon>
        <taxon>Labilitrichaceae</taxon>
        <taxon>Labilithrix</taxon>
    </lineage>
</organism>
<dbReference type="Proteomes" id="UP000064967">
    <property type="component" value="Chromosome"/>
</dbReference>
<sequence length="207" mass="22553">MRFAYADPPYPGRARKYYGKEPTYAGEVDHADLVASLEASAYDGWAISTAADALRQVLPLCPERARVCSWVKPVGACPRTFGIHNTWEPLIVVGGRKLRGGVRDWLSAQPARFGGTLPGRKPIAFCAWLFDLLGMLPGDELVDLFPGTGMVSRAWRAASLRHRGYGSPTPSADASQEYSDDVSPTPRGDAFARAPDDGRVRAAEVFR</sequence>
<dbReference type="InterPro" id="IPR029063">
    <property type="entry name" value="SAM-dependent_MTases_sf"/>
</dbReference>
<dbReference type="SUPFAM" id="SSF53335">
    <property type="entry name" value="S-adenosyl-L-methionine-dependent methyltransferases"/>
    <property type="match status" value="1"/>
</dbReference>
<dbReference type="STRING" id="1391654.AKJ09_09822"/>
<reference evidence="2 3" key="1">
    <citation type="submission" date="2015-08" db="EMBL/GenBank/DDBJ databases">
        <authorList>
            <person name="Babu N.S."/>
            <person name="Beckwith C.J."/>
            <person name="Beseler K.G."/>
            <person name="Brison A."/>
            <person name="Carone J.V."/>
            <person name="Caskin T.P."/>
            <person name="Diamond M."/>
            <person name="Durham M.E."/>
            <person name="Foxe J.M."/>
            <person name="Go M."/>
            <person name="Henderson B.A."/>
            <person name="Jones I.B."/>
            <person name="McGettigan J.A."/>
            <person name="Micheletti S.J."/>
            <person name="Nasrallah M.E."/>
            <person name="Ortiz D."/>
            <person name="Piller C.R."/>
            <person name="Privatt S.R."/>
            <person name="Schneider S.L."/>
            <person name="Sharp S."/>
            <person name="Smith T.C."/>
            <person name="Stanton J.D."/>
            <person name="Ullery H.E."/>
            <person name="Wilson R.J."/>
            <person name="Serrano M.G."/>
            <person name="Buck G."/>
            <person name="Lee V."/>
            <person name="Wang Y."/>
            <person name="Carvalho R."/>
            <person name="Voegtly L."/>
            <person name="Shi R."/>
            <person name="Duckworth R."/>
            <person name="Johnson A."/>
            <person name="Loviza R."/>
            <person name="Walstead R."/>
            <person name="Shah Z."/>
            <person name="Kiflezghi M."/>
            <person name="Wade K."/>
            <person name="Ball S.L."/>
            <person name="Bradley K.W."/>
            <person name="Asai D.J."/>
            <person name="Bowman C.A."/>
            <person name="Russell D.A."/>
            <person name="Pope W.H."/>
            <person name="Jacobs-Sera D."/>
            <person name="Hendrix R.W."/>
            <person name="Hatfull G.F."/>
        </authorList>
    </citation>
    <scope>NUCLEOTIDE SEQUENCE [LARGE SCALE GENOMIC DNA]</scope>
    <source>
        <strain evidence="2 3">DSM 27648</strain>
    </source>
</reference>
<dbReference type="AlphaFoldDB" id="A0A0K1QBN3"/>
<dbReference type="KEGG" id="llu:AKJ09_09822"/>
<dbReference type="EMBL" id="CP012333">
    <property type="protein sequence ID" value="AKV03159.1"/>
    <property type="molecule type" value="Genomic_DNA"/>
</dbReference>
<evidence type="ECO:0000313" key="3">
    <source>
        <dbReference type="Proteomes" id="UP000064967"/>
    </source>
</evidence>
<dbReference type="RefSeq" id="WP_146653971.1">
    <property type="nucleotide sequence ID" value="NZ_CP012333.1"/>
</dbReference>
<protein>
    <submittedName>
        <fullName evidence="2">Uncharacterized protein</fullName>
    </submittedName>
</protein>